<evidence type="ECO:0000313" key="3">
    <source>
        <dbReference type="Proteomes" id="UP000327118"/>
    </source>
</evidence>
<feature type="chain" id="PRO_5024836267" description="Invertebrate defensins family profile domain-containing protein" evidence="1">
    <location>
        <begin position="17"/>
        <end position="86"/>
    </location>
</feature>
<proteinExistence type="predicted"/>
<keyword evidence="3" id="KW-1185">Reference proteome</keyword>
<keyword evidence="1" id="KW-0732">Signal</keyword>
<evidence type="ECO:0000313" key="2">
    <source>
        <dbReference type="EMBL" id="KAE8353193.1"/>
    </source>
</evidence>
<feature type="signal peptide" evidence="1">
    <location>
        <begin position="1"/>
        <end position="16"/>
    </location>
</feature>
<gene>
    <name evidence="2" type="ORF">BDV28DRAFT_148317</name>
</gene>
<dbReference type="OrthoDB" id="4503115at2759"/>
<dbReference type="EMBL" id="ML739105">
    <property type="protein sequence ID" value="KAE8353193.1"/>
    <property type="molecule type" value="Genomic_DNA"/>
</dbReference>
<sequence length="86" mass="8962">MKVALILAACATLAAAVVRESPTSFRATENVSLPQEIFSFSSNPDDSSVQAPCGGLVPAQCSRLCGQIGYRCWSCGPSTCICSNNC</sequence>
<dbReference type="AlphaFoldDB" id="A0A5N6Z7N4"/>
<dbReference type="Proteomes" id="UP000327118">
    <property type="component" value="Unassembled WGS sequence"/>
</dbReference>
<organism evidence="2 3">
    <name type="scientific">Aspergillus coremiiformis</name>
    <dbReference type="NCBI Taxonomy" id="138285"/>
    <lineage>
        <taxon>Eukaryota</taxon>
        <taxon>Fungi</taxon>
        <taxon>Dikarya</taxon>
        <taxon>Ascomycota</taxon>
        <taxon>Pezizomycotina</taxon>
        <taxon>Eurotiomycetes</taxon>
        <taxon>Eurotiomycetidae</taxon>
        <taxon>Eurotiales</taxon>
        <taxon>Aspergillaceae</taxon>
        <taxon>Aspergillus</taxon>
        <taxon>Aspergillus subgen. Circumdati</taxon>
    </lineage>
</organism>
<evidence type="ECO:0008006" key="4">
    <source>
        <dbReference type="Google" id="ProtNLM"/>
    </source>
</evidence>
<reference evidence="3" key="1">
    <citation type="submission" date="2019-04" db="EMBL/GenBank/DDBJ databases">
        <title>Friends and foes A comparative genomics studyof 23 Aspergillus species from section Flavi.</title>
        <authorList>
            <consortium name="DOE Joint Genome Institute"/>
            <person name="Kjaerbolling I."/>
            <person name="Vesth T."/>
            <person name="Frisvad J.C."/>
            <person name="Nybo J.L."/>
            <person name="Theobald S."/>
            <person name="Kildgaard S."/>
            <person name="Isbrandt T."/>
            <person name="Kuo A."/>
            <person name="Sato A."/>
            <person name="Lyhne E.K."/>
            <person name="Kogle M.E."/>
            <person name="Wiebenga A."/>
            <person name="Kun R.S."/>
            <person name="Lubbers R.J."/>
            <person name="Makela M.R."/>
            <person name="Barry K."/>
            <person name="Chovatia M."/>
            <person name="Clum A."/>
            <person name="Daum C."/>
            <person name="Haridas S."/>
            <person name="He G."/>
            <person name="LaButti K."/>
            <person name="Lipzen A."/>
            <person name="Mondo S."/>
            <person name="Riley R."/>
            <person name="Salamov A."/>
            <person name="Simmons B.A."/>
            <person name="Magnuson J.K."/>
            <person name="Henrissat B."/>
            <person name="Mortensen U.H."/>
            <person name="Larsen T.O."/>
            <person name="Devries R.P."/>
            <person name="Grigoriev I.V."/>
            <person name="Machida M."/>
            <person name="Baker S.E."/>
            <person name="Andersen M.R."/>
        </authorList>
    </citation>
    <scope>NUCLEOTIDE SEQUENCE [LARGE SCALE GENOMIC DNA]</scope>
    <source>
        <strain evidence="3">CBS 553.77</strain>
    </source>
</reference>
<name>A0A5N6Z7N4_9EURO</name>
<protein>
    <recommendedName>
        <fullName evidence="4">Invertebrate defensins family profile domain-containing protein</fullName>
    </recommendedName>
</protein>
<accession>A0A5N6Z7N4</accession>
<evidence type="ECO:0000256" key="1">
    <source>
        <dbReference type="SAM" id="SignalP"/>
    </source>
</evidence>